<dbReference type="FunFam" id="3.30.110.60:FF:000002">
    <property type="entry name" value="CRS2-associated factor 1, chloroplastic"/>
    <property type="match status" value="2"/>
</dbReference>
<feature type="coiled-coil region" evidence="11">
    <location>
        <begin position="778"/>
        <end position="805"/>
    </location>
</feature>
<dbReference type="GO" id="GO:0003729">
    <property type="term" value="F:mRNA binding"/>
    <property type="evidence" value="ECO:0007669"/>
    <property type="project" value="InterPro"/>
</dbReference>
<dbReference type="FunFam" id="3.30.110.60:FF:000003">
    <property type="entry name" value="CRM-domain containing factor CFM3B, chloroplastic"/>
    <property type="match status" value="1"/>
</dbReference>
<protein>
    <recommendedName>
        <fullName evidence="13">CRM domain-containing protein</fullName>
    </recommendedName>
</protein>
<feature type="domain" description="CRM" evidence="13">
    <location>
        <begin position="603"/>
        <end position="700"/>
    </location>
</feature>
<dbReference type="PANTHER" id="PTHR31846">
    <property type="entry name" value="CRS1 / YHBY (CRM) DOMAIN-CONTAINING PROTEIN"/>
    <property type="match status" value="1"/>
</dbReference>
<keyword evidence="11" id="KW-0175">Coiled coil</keyword>
<evidence type="ECO:0000256" key="12">
    <source>
        <dbReference type="SAM" id="MobiDB-lite"/>
    </source>
</evidence>
<evidence type="ECO:0000256" key="5">
    <source>
        <dbReference type="ARBA" id="ARBA00022737"/>
    </source>
</evidence>
<keyword evidence="8" id="KW-0508">mRNA splicing</keyword>
<accession>A0AAV3PHR1</accession>
<feature type="region of interest" description="Disordered" evidence="12">
    <location>
        <begin position="357"/>
        <end position="387"/>
    </location>
</feature>
<evidence type="ECO:0000256" key="9">
    <source>
        <dbReference type="ARBA" id="ARBA00023274"/>
    </source>
</evidence>
<evidence type="ECO:0000256" key="6">
    <source>
        <dbReference type="ARBA" id="ARBA00022884"/>
    </source>
</evidence>
<feature type="domain" description="CRM" evidence="13">
    <location>
        <begin position="816"/>
        <end position="916"/>
    </location>
</feature>
<organism evidence="14 15">
    <name type="scientific">Lithospermum erythrorhizon</name>
    <name type="common">Purple gromwell</name>
    <name type="synonym">Lithospermum officinale var. erythrorhizon</name>
    <dbReference type="NCBI Taxonomy" id="34254"/>
    <lineage>
        <taxon>Eukaryota</taxon>
        <taxon>Viridiplantae</taxon>
        <taxon>Streptophyta</taxon>
        <taxon>Embryophyta</taxon>
        <taxon>Tracheophyta</taxon>
        <taxon>Spermatophyta</taxon>
        <taxon>Magnoliopsida</taxon>
        <taxon>eudicotyledons</taxon>
        <taxon>Gunneridae</taxon>
        <taxon>Pentapetalae</taxon>
        <taxon>asterids</taxon>
        <taxon>lamiids</taxon>
        <taxon>Boraginales</taxon>
        <taxon>Boraginaceae</taxon>
        <taxon>Boraginoideae</taxon>
        <taxon>Lithospermeae</taxon>
        <taxon>Lithospermum</taxon>
    </lineage>
</organism>
<dbReference type="GO" id="GO:0006397">
    <property type="term" value="P:mRNA processing"/>
    <property type="evidence" value="ECO:0007669"/>
    <property type="project" value="UniProtKB-KW"/>
</dbReference>
<feature type="compositionally biased region" description="Basic and acidic residues" evidence="12">
    <location>
        <begin position="988"/>
        <end position="998"/>
    </location>
</feature>
<dbReference type="AlphaFoldDB" id="A0AAV3PHR1"/>
<keyword evidence="9" id="KW-0687">Ribonucleoprotein</keyword>
<feature type="compositionally biased region" description="Acidic residues" evidence="12">
    <location>
        <begin position="978"/>
        <end position="987"/>
    </location>
</feature>
<reference evidence="14 15" key="1">
    <citation type="submission" date="2024-01" db="EMBL/GenBank/DDBJ databases">
        <title>The complete chloroplast genome sequence of Lithospermum erythrorhizon: insights into the phylogenetic relationship among Boraginaceae species and the maternal lineages of purple gromwells.</title>
        <authorList>
            <person name="Okada T."/>
            <person name="Watanabe K."/>
        </authorList>
    </citation>
    <scope>NUCLEOTIDE SEQUENCE [LARGE SCALE GENOMIC DNA]</scope>
</reference>
<name>A0AAV3PHR1_LITER</name>
<keyword evidence="15" id="KW-1185">Reference proteome</keyword>
<keyword evidence="4" id="KW-0507">mRNA processing</keyword>
<comment type="subcellular location">
    <subcellularLocation>
        <location evidence="1">Plastid</location>
        <location evidence="1">Chloroplast</location>
    </subcellularLocation>
</comment>
<dbReference type="PANTHER" id="PTHR31846:SF7">
    <property type="entry name" value="CRS1 _ YHBY (CRM) DOMAIN-CONTAINING PROTEIN"/>
    <property type="match status" value="1"/>
</dbReference>
<dbReference type="Pfam" id="PF01985">
    <property type="entry name" value="CRS1_YhbY"/>
    <property type="match status" value="3"/>
</dbReference>
<evidence type="ECO:0000256" key="3">
    <source>
        <dbReference type="ARBA" id="ARBA00022640"/>
    </source>
</evidence>
<evidence type="ECO:0000256" key="7">
    <source>
        <dbReference type="ARBA" id="ARBA00022946"/>
    </source>
</evidence>
<comment type="caution">
    <text evidence="14">The sequence shown here is derived from an EMBL/GenBank/DDBJ whole genome shotgun (WGS) entry which is preliminary data.</text>
</comment>
<evidence type="ECO:0000256" key="2">
    <source>
        <dbReference type="ARBA" id="ARBA00022528"/>
    </source>
</evidence>
<dbReference type="InterPro" id="IPR035920">
    <property type="entry name" value="YhbY-like_sf"/>
</dbReference>
<keyword evidence="5" id="KW-0677">Repeat</keyword>
<evidence type="ECO:0000256" key="1">
    <source>
        <dbReference type="ARBA" id="ARBA00004229"/>
    </source>
</evidence>
<keyword evidence="3" id="KW-0934">Plastid</keyword>
<dbReference type="Proteomes" id="UP001454036">
    <property type="component" value="Unassembled WGS sequence"/>
</dbReference>
<sequence length="1009" mass="114110">MATLSHSSSSHSASNLTPFTKLHYLSSFKSLKFTLYCTPQAIELEATQENITNPKKNRKPRPSFVDKIQQKWSVKPISTRQKFPWQDQKNQVVEQIQEFDEVEKLKILEFYGGVNEFESFDVEKPGLVDKIQGKWSVKSISRREKEQVVEEIEVGKLKRMELYGGFDESESFDEEKSGFGVKNMAFLPPWAHGKNLKNPRNGKFNNVQDDGFQIGFVEMKSLDGLVENYGNNVEEQFVENSRESIELLDKDESFDAETNEGCKISKGSVNKFENVSSLVVDWGNDDLDNVVGEPKGVKKQGNGGSEVKEVNESPSSVFEKYRLLDVQSKGGRLLGKSSLDGDKEFASVEVSRGSVDSSRLPWTRGSAGVRGDSSAGIDSSRMPWNRGSDGIMSNTELAEKLIPEPELKRLRNVALRMVERIKVGAAGVTQALVDSIHEKWRHDEIVKLKFEGPPATNMKRTHEFLESRTGGLVIWRSGSSVVLFRGLTYKLPCVQLYTKENEASMSTPESSGYIGNGVTNGPGVTKLIELATHNTTDSRKYLKNLSNEELTDLVDLDHLLDELGPRFKDWTGRHPLPVDADLLPSIVPAYRTPFRLLPHGVRRSLRDKEMTYYRRTARTMPPHFALGRSRELQGLAVAMVKLWEKIALAKIAIKRGVQNTSNERMAEELKVLTGGTLVSRNKDYIVFYRGNDFLSPRVVEALVEAKKSAVLHQDEEEMARERATTFINANEVVPKRPLVAGTLNETMAATSRWANNPSTEDLRKMMKESAMARHGSLVKFLEMKLTRAKEKIQKAEKAILKVQKNKKSAELPTDLETLSNEERFLFRKMGLSMKPFLPLGRRGIFGGTVENMHLHWKYRELVKIIVERKNLAQVKHVAISLEAESGGVLVSVEKTSKGHAIIIYRGKNYQRPNEFKPKNLLTKREALARSIELQRREALKHHVLELQDKMEKLKAELDELKNVEEIDEATLNSRIDNASDDDDDDDSSGEHLLQDKRKVYPKTCESEEE</sequence>
<evidence type="ECO:0000259" key="13">
    <source>
        <dbReference type="PROSITE" id="PS51295"/>
    </source>
</evidence>
<dbReference type="SMART" id="SM01103">
    <property type="entry name" value="CRS1_YhbY"/>
    <property type="match status" value="3"/>
</dbReference>
<feature type="region of interest" description="Disordered" evidence="12">
    <location>
        <begin position="968"/>
        <end position="1009"/>
    </location>
</feature>
<dbReference type="Gene3D" id="3.30.110.60">
    <property type="entry name" value="YhbY-like"/>
    <property type="match status" value="3"/>
</dbReference>
<feature type="domain" description="CRM" evidence="13">
    <location>
        <begin position="400"/>
        <end position="496"/>
    </location>
</feature>
<gene>
    <name evidence="14" type="ORF">LIER_09665</name>
</gene>
<evidence type="ECO:0000256" key="11">
    <source>
        <dbReference type="SAM" id="Coils"/>
    </source>
</evidence>
<proteinExistence type="predicted"/>
<evidence type="ECO:0000256" key="10">
    <source>
        <dbReference type="PROSITE-ProRule" id="PRU00626"/>
    </source>
</evidence>
<dbReference type="EMBL" id="BAABME010001659">
    <property type="protein sequence ID" value="GAA0150810.1"/>
    <property type="molecule type" value="Genomic_DNA"/>
</dbReference>
<dbReference type="GO" id="GO:1990904">
    <property type="term" value="C:ribonucleoprotein complex"/>
    <property type="evidence" value="ECO:0007669"/>
    <property type="project" value="UniProtKB-KW"/>
</dbReference>
<dbReference type="GO" id="GO:0009507">
    <property type="term" value="C:chloroplast"/>
    <property type="evidence" value="ECO:0007669"/>
    <property type="project" value="UniProtKB-SubCell"/>
</dbReference>
<dbReference type="PROSITE" id="PS51295">
    <property type="entry name" value="CRM"/>
    <property type="match status" value="3"/>
</dbReference>
<evidence type="ECO:0000256" key="8">
    <source>
        <dbReference type="ARBA" id="ARBA00023187"/>
    </source>
</evidence>
<evidence type="ECO:0000313" key="15">
    <source>
        <dbReference type="Proteomes" id="UP001454036"/>
    </source>
</evidence>
<dbReference type="InterPro" id="IPR045278">
    <property type="entry name" value="CRS1/CFM2/CFM3"/>
</dbReference>
<keyword evidence="7" id="KW-0809">Transit peptide</keyword>
<keyword evidence="2" id="KW-0150">Chloroplast</keyword>
<keyword evidence="6 10" id="KW-0694">RNA-binding</keyword>
<dbReference type="GO" id="GO:0000373">
    <property type="term" value="P:Group II intron splicing"/>
    <property type="evidence" value="ECO:0007669"/>
    <property type="project" value="UniProtKB-ARBA"/>
</dbReference>
<dbReference type="InterPro" id="IPR001890">
    <property type="entry name" value="RNA-binding_CRM"/>
</dbReference>
<evidence type="ECO:0000256" key="4">
    <source>
        <dbReference type="ARBA" id="ARBA00022664"/>
    </source>
</evidence>
<evidence type="ECO:0000313" key="14">
    <source>
        <dbReference type="EMBL" id="GAA0150810.1"/>
    </source>
</evidence>
<dbReference type="SUPFAM" id="SSF75471">
    <property type="entry name" value="YhbY-like"/>
    <property type="match status" value="3"/>
</dbReference>